<dbReference type="AlphaFoldDB" id="A0A8J5I8F9"/>
<name>A0A8J5I8F9_9STRA</name>
<organism evidence="2 3">
    <name type="scientific">Phytophthora aleatoria</name>
    <dbReference type="NCBI Taxonomy" id="2496075"/>
    <lineage>
        <taxon>Eukaryota</taxon>
        <taxon>Sar</taxon>
        <taxon>Stramenopiles</taxon>
        <taxon>Oomycota</taxon>
        <taxon>Peronosporomycetes</taxon>
        <taxon>Peronosporales</taxon>
        <taxon>Peronosporaceae</taxon>
        <taxon>Phytophthora</taxon>
    </lineage>
</organism>
<feature type="chain" id="PRO_5035186013" description="Secreted protein" evidence="1">
    <location>
        <begin position="28"/>
        <end position="76"/>
    </location>
</feature>
<evidence type="ECO:0000313" key="2">
    <source>
        <dbReference type="EMBL" id="KAG6941565.1"/>
    </source>
</evidence>
<feature type="signal peptide" evidence="1">
    <location>
        <begin position="1"/>
        <end position="27"/>
    </location>
</feature>
<gene>
    <name evidence="2" type="ORF">JG688_00018600</name>
</gene>
<comment type="caution">
    <text evidence="2">The sequence shown here is derived from an EMBL/GenBank/DDBJ whole genome shotgun (WGS) entry which is preliminary data.</text>
</comment>
<reference evidence="2" key="1">
    <citation type="submission" date="2021-01" db="EMBL/GenBank/DDBJ databases">
        <title>Phytophthora aleatoria, a newly-described species from Pinus radiata is distinct from Phytophthora cactorum isolates based on comparative genomics.</title>
        <authorList>
            <person name="Mcdougal R."/>
            <person name="Panda P."/>
            <person name="Williams N."/>
            <person name="Studholme D.J."/>
        </authorList>
    </citation>
    <scope>NUCLEOTIDE SEQUENCE</scope>
    <source>
        <strain evidence="2">NZFS 4037</strain>
    </source>
</reference>
<dbReference type="Proteomes" id="UP000709295">
    <property type="component" value="Unassembled WGS sequence"/>
</dbReference>
<keyword evidence="1" id="KW-0732">Signal</keyword>
<accession>A0A8J5I8F9</accession>
<keyword evidence="3" id="KW-1185">Reference proteome</keyword>
<proteinExistence type="predicted"/>
<evidence type="ECO:0000313" key="3">
    <source>
        <dbReference type="Proteomes" id="UP000709295"/>
    </source>
</evidence>
<evidence type="ECO:0008006" key="4">
    <source>
        <dbReference type="Google" id="ProtNLM"/>
    </source>
</evidence>
<evidence type="ECO:0000256" key="1">
    <source>
        <dbReference type="SAM" id="SignalP"/>
    </source>
</evidence>
<protein>
    <recommendedName>
        <fullName evidence="4">Secreted protein</fullName>
    </recommendedName>
</protein>
<dbReference type="EMBL" id="JAENGY010003577">
    <property type="protein sequence ID" value="KAG6941565.1"/>
    <property type="molecule type" value="Genomic_DNA"/>
</dbReference>
<sequence length="76" mass="8602">MLSCNANLHFLRCISLLLCSKVRCTQSKRFSLSRVSFCCNSSWSTLVLISLLNLSGSAKKGNSYYVVYVYTSFFLK</sequence>